<evidence type="ECO:0000313" key="2">
    <source>
        <dbReference type="Proteomes" id="UP000734823"/>
    </source>
</evidence>
<keyword evidence="2" id="KW-1185">Reference proteome</keyword>
<dbReference type="RefSeq" id="WP_187222179.1">
    <property type="nucleotide sequence ID" value="NZ_JABVED010000011.1"/>
</dbReference>
<sequence length="134" mass="13726">MVAIAAAVVVAAAVPVLTGAHRRPMGAPVRVRADSAIARSRRLLADIDAVALRSTTLGPVRRAAAALVSAIERATDESAQATAVDGLREVRDDVRAPHPDPVALVARSAALTAALVGDHPQTGSGHQGRSPREP</sequence>
<proteinExistence type="predicted"/>
<accession>A0ABR7L9P4</accession>
<dbReference type="EMBL" id="JABVED010000011">
    <property type="protein sequence ID" value="MBC6449425.1"/>
    <property type="molecule type" value="Genomic_DNA"/>
</dbReference>
<organism evidence="1 2">
    <name type="scientific">Actinokineospora xionganensis</name>
    <dbReference type="NCBI Taxonomy" id="2684470"/>
    <lineage>
        <taxon>Bacteria</taxon>
        <taxon>Bacillati</taxon>
        <taxon>Actinomycetota</taxon>
        <taxon>Actinomycetes</taxon>
        <taxon>Pseudonocardiales</taxon>
        <taxon>Pseudonocardiaceae</taxon>
        <taxon>Actinokineospora</taxon>
    </lineage>
</organism>
<reference evidence="1 2" key="1">
    <citation type="submission" date="2020-06" db="EMBL/GenBank/DDBJ databases">
        <title>Actinokineospora xiongansis sp. nov., isolated from soil of Baiyangdian.</title>
        <authorList>
            <person name="Zhang X."/>
        </authorList>
    </citation>
    <scope>NUCLEOTIDE SEQUENCE [LARGE SCALE GENOMIC DNA]</scope>
    <source>
        <strain evidence="1 2">HBU206404</strain>
    </source>
</reference>
<protein>
    <submittedName>
        <fullName evidence="1">Uncharacterized protein</fullName>
    </submittedName>
</protein>
<comment type="caution">
    <text evidence="1">The sequence shown here is derived from an EMBL/GenBank/DDBJ whole genome shotgun (WGS) entry which is preliminary data.</text>
</comment>
<dbReference type="Proteomes" id="UP000734823">
    <property type="component" value="Unassembled WGS sequence"/>
</dbReference>
<gene>
    <name evidence="1" type="ORF">GPZ80_19875</name>
</gene>
<name>A0ABR7L9P4_9PSEU</name>
<evidence type="ECO:0000313" key="1">
    <source>
        <dbReference type="EMBL" id="MBC6449425.1"/>
    </source>
</evidence>